<dbReference type="EMBL" id="CAUOFW020001502">
    <property type="protein sequence ID" value="CAK9145520.1"/>
    <property type="molecule type" value="Genomic_DNA"/>
</dbReference>
<organism evidence="1 2">
    <name type="scientific">Ilex paraguariensis</name>
    <name type="common">yerba mate</name>
    <dbReference type="NCBI Taxonomy" id="185542"/>
    <lineage>
        <taxon>Eukaryota</taxon>
        <taxon>Viridiplantae</taxon>
        <taxon>Streptophyta</taxon>
        <taxon>Embryophyta</taxon>
        <taxon>Tracheophyta</taxon>
        <taxon>Spermatophyta</taxon>
        <taxon>Magnoliopsida</taxon>
        <taxon>eudicotyledons</taxon>
        <taxon>Gunneridae</taxon>
        <taxon>Pentapetalae</taxon>
        <taxon>asterids</taxon>
        <taxon>campanulids</taxon>
        <taxon>Aquifoliales</taxon>
        <taxon>Aquifoliaceae</taxon>
        <taxon>Ilex</taxon>
    </lineage>
</organism>
<gene>
    <name evidence="1" type="ORF">ILEXP_LOCUS13341</name>
</gene>
<keyword evidence="2" id="KW-1185">Reference proteome</keyword>
<proteinExistence type="predicted"/>
<reference evidence="1 2" key="1">
    <citation type="submission" date="2024-02" db="EMBL/GenBank/DDBJ databases">
        <authorList>
            <person name="Vignale AGUSTIN F."/>
            <person name="Sosa J E."/>
            <person name="Modenutti C."/>
        </authorList>
    </citation>
    <scope>NUCLEOTIDE SEQUENCE [LARGE SCALE GENOMIC DNA]</scope>
</reference>
<accession>A0ABC8RKM4</accession>
<evidence type="ECO:0000313" key="2">
    <source>
        <dbReference type="Proteomes" id="UP001642360"/>
    </source>
</evidence>
<protein>
    <submittedName>
        <fullName evidence="1">Uncharacterized protein</fullName>
    </submittedName>
</protein>
<dbReference type="AlphaFoldDB" id="A0ABC8RKM4"/>
<evidence type="ECO:0000313" key="1">
    <source>
        <dbReference type="EMBL" id="CAK9145520.1"/>
    </source>
</evidence>
<name>A0ABC8RKM4_9AQUA</name>
<dbReference type="Proteomes" id="UP001642360">
    <property type="component" value="Unassembled WGS sequence"/>
</dbReference>
<sequence length="161" mass="17426">MGTIAFSVTIITRARAFEHFHPNLCSWKRPISLLSVSKISNNFTAKLTYSSSSMATPLQVHASSTVGAPSEELYASSSGLIGANDLLIVGPGVLGRIVAEKWREEHPGCLIFGETVTMNHHEELIKIGISPSLKGKASHKFPYVIFCAPPTQTSDYPGDVR</sequence>
<comment type="caution">
    <text evidence="1">The sequence shown here is derived from an EMBL/GenBank/DDBJ whole genome shotgun (WGS) entry which is preliminary data.</text>
</comment>